<protein>
    <submittedName>
        <fullName evidence="2">Uncharacterized protein</fullName>
    </submittedName>
</protein>
<organism evidence="2 3">
    <name type="scientific">Sphingobacterium gobiense</name>
    <dbReference type="NCBI Taxonomy" id="1382456"/>
    <lineage>
        <taxon>Bacteria</taxon>
        <taxon>Pseudomonadati</taxon>
        <taxon>Bacteroidota</taxon>
        <taxon>Sphingobacteriia</taxon>
        <taxon>Sphingobacteriales</taxon>
        <taxon>Sphingobacteriaceae</taxon>
        <taxon>Sphingobacterium</taxon>
    </lineage>
</organism>
<sequence>MNKHAKQTMLLLEKAIELLEKLNQRFENLSINLLDRVAPSLKDQLLDNTDLKDILKVGDTKFFQLKKCELFPTYRLNGKDYYLENEILEAIRIHKSR</sequence>
<reference evidence="2 3" key="1">
    <citation type="submission" date="2018-02" db="EMBL/GenBank/DDBJ databases">
        <title>The draft genome of Sphingobacterium gobiense H7.</title>
        <authorList>
            <person name="Li L."/>
            <person name="Liu L."/>
            <person name="Zhang X."/>
            <person name="Wang T."/>
            <person name="Liang L."/>
        </authorList>
    </citation>
    <scope>NUCLEOTIDE SEQUENCE [LARGE SCALE GENOMIC DNA]</scope>
    <source>
        <strain evidence="2 3">ACCC 05757</strain>
    </source>
</reference>
<dbReference type="AlphaFoldDB" id="A0A2S9JNY8"/>
<name>A0A2S9JNY8_9SPHI</name>
<dbReference type="OrthoDB" id="711069at2"/>
<gene>
    <name evidence="2" type="ORF">C5749_14850</name>
</gene>
<comment type="caution">
    <text evidence="2">The sequence shown here is derived from an EMBL/GenBank/DDBJ whole genome shotgun (WGS) entry which is preliminary data.</text>
</comment>
<feature type="coiled-coil region" evidence="1">
    <location>
        <begin position="2"/>
        <end position="32"/>
    </location>
</feature>
<keyword evidence="1" id="KW-0175">Coiled coil</keyword>
<evidence type="ECO:0000313" key="2">
    <source>
        <dbReference type="EMBL" id="PRD54709.1"/>
    </source>
</evidence>
<accession>A0A2S9JNY8</accession>
<dbReference type="RefSeq" id="WP_105726920.1">
    <property type="nucleotide sequence ID" value="NZ_PVBS01000002.1"/>
</dbReference>
<dbReference type="Proteomes" id="UP000238642">
    <property type="component" value="Unassembled WGS sequence"/>
</dbReference>
<dbReference type="EMBL" id="PVBS01000002">
    <property type="protein sequence ID" value="PRD54709.1"/>
    <property type="molecule type" value="Genomic_DNA"/>
</dbReference>
<evidence type="ECO:0000256" key="1">
    <source>
        <dbReference type="SAM" id="Coils"/>
    </source>
</evidence>
<evidence type="ECO:0000313" key="3">
    <source>
        <dbReference type="Proteomes" id="UP000238642"/>
    </source>
</evidence>
<keyword evidence="3" id="KW-1185">Reference proteome</keyword>
<proteinExistence type="predicted"/>